<dbReference type="EMBL" id="BAABME010015002">
    <property type="protein sequence ID" value="GAA0138833.1"/>
    <property type="molecule type" value="Genomic_DNA"/>
</dbReference>
<reference evidence="2 3" key="1">
    <citation type="submission" date="2024-01" db="EMBL/GenBank/DDBJ databases">
        <title>The complete chloroplast genome sequence of Lithospermum erythrorhizon: insights into the phylogenetic relationship among Boraginaceae species and the maternal lineages of purple gromwells.</title>
        <authorList>
            <person name="Okada T."/>
            <person name="Watanabe K."/>
        </authorList>
    </citation>
    <scope>NUCLEOTIDE SEQUENCE [LARGE SCALE GENOMIC DNA]</scope>
</reference>
<sequence>MATATGILLKEIPPTGVIKPVTQFDAPKVKKEKMVPPEPFSAPRKTKATFTKRVEAASLE</sequence>
<name>A0AAV3NIP5_LITER</name>
<feature type="region of interest" description="Disordered" evidence="1">
    <location>
        <begin position="32"/>
        <end position="60"/>
    </location>
</feature>
<organism evidence="2 3">
    <name type="scientific">Lithospermum erythrorhizon</name>
    <name type="common">Purple gromwell</name>
    <name type="synonym">Lithospermum officinale var. erythrorhizon</name>
    <dbReference type="NCBI Taxonomy" id="34254"/>
    <lineage>
        <taxon>Eukaryota</taxon>
        <taxon>Viridiplantae</taxon>
        <taxon>Streptophyta</taxon>
        <taxon>Embryophyta</taxon>
        <taxon>Tracheophyta</taxon>
        <taxon>Spermatophyta</taxon>
        <taxon>Magnoliopsida</taxon>
        <taxon>eudicotyledons</taxon>
        <taxon>Gunneridae</taxon>
        <taxon>Pentapetalae</taxon>
        <taxon>asterids</taxon>
        <taxon>lamiids</taxon>
        <taxon>Boraginales</taxon>
        <taxon>Boraginaceae</taxon>
        <taxon>Boraginoideae</taxon>
        <taxon>Lithospermeae</taxon>
        <taxon>Lithospermum</taxon>
    </lineage>
</organism>
<proteinExistence type="predicted"/>
<evidence type="ECO:0000313" key="3">
    <source>
        <dbReference type="Proteomes" id="UP001454036"/>
    </source>
</evidence>
<dbReference type="Proteomes" id="UP001454036">
    <property type="component" value="Unassembled WGS sequence"/>
</dbReference>
<gene>
    <name evidence="2" type="ORF">LIER_34989</name>
</gene>
<evidence type="ECO:0000313" key="2">
    <source>
        <dbReference type="EMBL" id="GAA0138833.1"/>
    </source>
</evidence>
<keyword evidence="3" id="KW-1185">Reference proteome</keyword>
<protein>
    <submittedName>
        <fullName evidence="2">Uncharacterized protein</fullName>
    </submittedName>
</protein>
<evidence type="ECO:0000256" key="1">
    <source>
        <dbReference type="SAM" id="MobiDB-lite"/>
    </source>
</evidence>
<accession>A0AAV3NIP5</accession>
<dbReference type="AlphaFoldDB" id="A0AAV3NIP5"/>
<comment type="caution">
    <text evidence="2">The sequence shown here is derived from an EMBL/GenBank/DDBJ whole genome shotgun (WGS) entry which is preliminary data.</text>
</comment>